<dbReference type="AlphaFoldDB" id="A0AAW2HJ01"/>
<feature type="chain" id="PRO_5044476995" description="G-protein coupled receptors family 2 profile 2 domain-containing protein" evidence="6">
    <location>
        <begin position="18"/>
        <end position="406"/>
    </location>
</feature>
<dbReference type="CDD" id="cd15039">
    <property type="entry name" value="7tmB3_Methuselah-like"/>
    <property type="match status" value="1"/>
</dbReference>
<feature type="transmembrane region" description="Helical" evidence="5">
    <location>
        <begin position="215"/>
        <end position="237"/>
    </location>
</feature>
<proteinExistence type="predicted"/>
<reference evidence="8" key="1">
    <citation type="journal article" date="2024" name="Gigascience">
        <title>Chromosome-level genome of the poultry shaft louse Menopon gallinae provides insight into the host-switching and adaptive evolution of parasitic lice.</title>
        <authorList>
            <person name="Xu Y."/>
            <person name="Ma L."/>
            <person name="Liu S."/>
            <person name="Liang Y."/>
            <person name="Liu Q."/>
            <person name="He Z."/>
            <person name="Tian L."/>
            <person name="Duan Y."/>
            <person name="Cai W."/>
            <person name="Li H."/>
            <person name="Song F."/>
        </authorList>
    </citation>
    <scope>NUCLEOTIDE SEQUENCE</scope>
    <source>
        <strain evidence="8">Cailab_2023a</strain>
    </source>
</reference>
<keyword evidence="2 5" id="KW-0812">Transmembrane</keyword>
<keyword evidence="4 5" id="KW-0472">Membrane</keyword>
<accession>A0AAW2HJ01</accession>
<evidence type="ECO:0000256" key="3">
    <source>
        <dbReference type="ARBA" id="ARBA00022989"/>
    </source>
</evidence>
<evidence type="ECO:0000256" key="6">
    <source>
        <dbReference type="SAM" id="SignalP"/>
    </source>
</evidence>
<dbReference type="EMBL" id="JARGDH010000004">
    <property type="protein sequence ID" value="KAL0269908.1"/>
    <property type="molecule type" value="Genomic_DNA"/>
</dbReference>
<dbReference type="PANTHER" id="PTHR46953:SF1">
    <property type="entry name" value="G-PROTEIN COUPLED RECEPTOR MTH-LIKE 1-RELATED"/>
    <property type="match status" value="1"/>
</dbReference>
<feature type="transmembrane region" description="Helical" evidence="5">
    <location>
        <begin position="143"/>
        <end position="163"/>
    </location>
</feature>
<dbReference type="Gene3D" id="1.20.1070.10">
    <property type="entry name" value="Rhodopsin 7-helix transmembrane proteins"/>
    <property type="match status" value="1"/>
</dbReference>
<comment type="subcellular location">
    <subcellularLocation>
        <location evidence="1">Membrane</location>
        <topology evidence="1">Multi-pass membrane protein</topology>
    </subcellularLocation>
</comment>
<dbReference type="InterPro" id="IPR017981">
    <property type="entry name" value="GPCR_2-like_7TM"/>
</dbReference>
<gene>
    <name evidence="8" type="ORF">PYX00_007489</name>
</gene>
<dbReference type="InterPro" id="IPR000832">
    <property type="entry name" value="GPCR_2_secretin-like"/>
</dbReference>
<comment type="caution">
    <text evidence="8">The sequence shown here is derived from an EMBL/GenBank/DDBJ whole genome shotgun (WGS) entry which is preliminary data.</text>
</comment>
<keyword evidence="6" id="KW-0732">Signal</keyword>
<evidence type="ECO:0000256" key="1">
    <source>
        <dbReference type="ARBA" id="ARBA00004141"/>
    </source>
</evidence>
<feature type="transmembrane region" description="Helical" evidence="5">
    <location>
        <begin position="108"/>
        <end position="131"/>
    </location>
</feature>
<dbReference type="GO" id="GO:0007166">
    <property type="term" value="P:cell surface receptor signaling pathway"/>
    <property type="evidence" value="ECO:0007669"/>
    <property type="project" value="InterPro"/>
</dbReference>
<feature type="transmembrane region" description="Helical" evidence="5">
    <location>
        <begin position="306"/>
        <end position="323"/>
    </location>
</feature>
<protein>
    <recommendedName>
        <fullName evidence="7">G-protein coupled receptors family 2 profile 2 domain-containing protein</fullName>
    </recommendedName>
</protein>
<dbReference type="Pfam" id="PF00002">
    <property type="entry name" value="7tm_2"/>
    <property type="match status" value="1"/>
</dbReference>
<evidence type="ECO:0000259" key="7">
    <source>
        <dbReference type="PROSITE" id="PS50261"/>
    </source>
</evidence>
<feature type="transmembrane region" description="Helical" evidence="5">
    <location>
        <begin position="257"/>
        <end position="286"/>
    </location>
</feature>
<feature type="transmembrane region" description="Helical" evidence="5">
    <location>
        <begin position="175"/>
        <end position="194"/>
    </location>
</feature>
<feature type="transmembrane region" description="Helical" evidence="5">
    <location>
        <begin position="335"/>
        <end position="358"/>
    </location>
</feature>
<sequence>MKTVILIALLGCAAVAAVNQCCSDGHYLRTNRTCSDGKLISLNCSEGFYRMDYKEEEEEFVTARNGTIHLHEGYAPDEYCMTTVRENETAPPEHIALVCYEWETDSLIWAYVIIMIVSLPFLVATIIVYSVIPALRDLSGKCIIGYVASMTVSYATMIARNFAPQLTFELCSIRGAVLYYSTISTFAWLNLVTFNVWKSVRNKVYQISDEKLFRYYLLWGVGVPLLLCGIVILLDVIPGSSIRGHFSMFDCWFHDSMGFWALFYAPMALLILLNIYLFIHCCWILWRGYRDPTQDRIRFLRFKCILTLRLFLLSGVPWIFDIISFSLEGVVELRYLWFVFDCINSGQGIVIFILLVACHKRVLRAIHSYKLCGLKWPDSWGQYEADSVAVSEIDKVAMEQMKQNNS</sequence>
<organism evidence="8">
    <name type="scientific">Menopon gallinae</name>
    <name type="common">poultry shaft louse</name>
    <dbReference type="NCBI Taxonomy" id="328185"/>
    <lineage>
        <taxon>Eukaryota</taxon>
        <taxon>Metazoa</taxon>
        <taxon>Ecdysozoa</taxon>
        <taxon>Arthropoda</taxon>
        <taxon>Hexapoda</taxon>
        <taxon>Insecta</taxon>
        <taxon>Pterygota</taxon>
        <taxon>Neoptera</taxon>
        <taxon>Paraneoptera</taxon>
        <taxon>Psocodea</taxon>
        <taxon>Troctomorpha</taxon>
        <taxon>Phthiraptera</taxon>
        <taxon>Amblycera</taxon>
        <taxon>Menoponidae</taxon>
        <taxon>Menopon</taxon>
    </lineage>
</organism>
<dbReference type="GO" id="GO:0004930">
    <property type="term" value="F:G protein-coupled receptor activity"/>
    <property type="evidence" value="ECO:0007669"/>
    <property type="project" value="InterPro"/>
</dbReference>
<feature type="signal peptide" evidence="6">
    <location>
        <begin position="1"/>
        <end position="17"/>
    </location>
</feature>
<dbReference type="PANTHER" id="PTHR46953">
    <property type="entry name" value="G-PROTEIN COUPLED RECEPTOR MTH-LIKE 1-RELATED"/>
    <property type="match status" value="1"/>
</dbReference>
<evidence type="ECO:0000256" key="2">
    <source>
        <dbReference type="ARBA" id="ARBA00022692"/>
    </source>
</evidence>
<dbReference type="EMBL" id="JARGDH010000004">
    <property type="protein sequence ID" value="KAL0269909.1"/>
    <property type="molecule type" value="Genomic_DNA"/>
</dbReference>
<dbReference type="GO" id="GO:0016020">
    <property type="term" value="C:membrane"/>
    <property type="evidence" value="ECO:0007669"/>
    <property type="project" value="UniProtKB-SubCell"/>
</dbReference>
<dbReference type="InterPro" id="IPR052808">
    <property type="entry name" value="GPCR_Mth-like"/>
</dbReference>
<evidence type="ECO:0000256" key="5">
    <source>
        <dbReference type="SAM" id="Phobius"/>
    </source>
</evidence>
<dbReference type="PROSITE" id="PS50261">
    <property type="entry name" value="G_PROTEIN_RECEP_F2_4"/>
    <property type="match status" value="1"/>
</dbReference>
<feature type="domain" description="G-protein coupled receptors family 2 profile 2" evidence="7">
    <location>
        <begin position="107"/>
        <end position="359"/>
    </location>
</feature>
<evidence type="ECO:0000313" key="8">
    <source>
        <dbReference type="EMBL" id="KAL0269909.1"/>
    </source>
</evidence>
<evidence type="ECO:0000256" key="4">
    <source>
        <dbReference type="ARBA" id="ARBA00023136"/>
    </source>
</evidence>
<name>A0AAW2HJ01_9NEOP</name>
<keyword evidence="3 5" id="KW-1133">Transmembrane helix</keyword>